<dbReference type="PRINTS" id="PR01035">
    <property type="entry name" value="TCRTETA"/>
</dbReference>
<dbReference type="PROSITE" id="PS50850">
    <property type="entry name" value="MFS"/>
    <property type="match status" value="1"/>
</dbReference>
<dbReference type="Gene3D" id="1.20.1250.20">
    <property type="entry name" value="MFS general substrate transporter like domains"/>
    <property type="match status" value="1"/>
</dbReference>
<name>A0A248TFR0_9BACI</name>
<feature type="transmembrane region" description="Helical" evidence="7">
    <location>
        <begin position="7"/>
        <end position="30"/>
    </location>
</feature>
<evidence type="ECO:0000256" key="1">
    <source>
        <dbReference type="ARBA" id="ARBA00004651"/>
    </source>
</evidence>
<dbReference type="InterPro" id="IPR050189">
    <property type="entry name" value="MFS_Efflux_Transporters"/>
</dbReference>
<protein>
    <submittedName>
        <fullName evidence="9">MFS transporter</fullName>
    </submittedName>
</protein>
<feature type="transmembrane region" description="Helical" evidence="7">
    <location>
        <begin position="42"/>
        <end position="63"/>
    </location>
</feature>
<proteinExistence type="predicted"/>
<evidence type="ECO:0000256" key="7">
    <source>
        <dbReference type="SAM" id="Phobius"/>
    </source>
</evidence>
<dbReference type="RefSeq" id="WP_095370544.1">
    <property type="nucleotide sequence ID" value="NZ_CP022983.1"/>
</dbReference>
<dbReference type="KEGG" id="bko:CKF48_06290"/>
<dbReference type="PANTHER" id="PTHR43124:SF10">
    <property type="entry name" value="PURINE EFFLUX PUMP PBUE"/>
    <property type="match status" value="1"/>
</dbReference>
<feature type="transmembrane region" description="Helical" evidence="7">
    <location>
        <begin position="94"/>
        <end position="116"/>
    </location>
</feature>
<dbReference type="InterPro" id="IPR011701">
    <property type="entry name" value="MFS"/>
</dbReference>
<keyword evidence="2" id="KW-0813">Transport</keyword>
<keyword evidence="4 7" id="KW-0812">Transmembrane</keyword>
<dbReference type="InterPro" id="IPR001958">
    <property type="entry name" value="Tet-R_TetA/multi-R_MdtG-like"/>
</dbReference>
<evidence type="ECO:0000313" key="10">
    <source>
        <dbReference type="Proteomes" id="UP000215137"/>
    </source>
</evidence>
<evidence type="ECO:0000256" key="5">
    <source>
        <dbReference type="ARBA" id="ARBA00022989"/>
    </source>
</evidence>
<organism evidence="9 10">
    <name type="scientific">Cytobacillus kochii</name>
    <dbReference type="NCBI Taxonomy" id="859143"/>
    <lineage>
        <taxon>Bacteria</taxon>
        <taxon>Bacillati</taxon>
        <taxon>Bacillota</taxon>
        <taxon>Bacilli</taxon>
        <taxon>Bacillales</taxon>
        <taxon>Bacillaceae</taxon>
        <taxon>Cytobacillus</taxon>
    </lineage>
</organism>
<dbReference type="Pfam" id="PF07690">
    <property type="entry name" value="MFS_1"/>
    <property type="match status" value="1"/>
</dbReference>
<evidence type="ECO:0000313" key="9">
    <source>
        <dbReference type="EMBL" id="ASV66969.1"/>
    </source>
</evidence>
<feature type="transmembrane region" description="Helical" evidence="7">
    <location>
        <begin position="128"/>
        <end position="148"/>
    </location>
</feature>
<reference evidence="9 10" key="1">
    <citation type="submission" date="2017-08" db="EMBL/GenBank/DDBJ databases">
        <title>Complete Genome Sequence of Bacillus kochii Oregon-R-modENCODE STRAIN BDGP4, isolated from Drosophila melanogaster gut.</title>
        <authorList>
            <person name="Wan K.H."/>
            <person name="Yu C."/>
            <person name="Park S."/>
            <person name="Hammonds A.S."/>
            <person name="Booth B.W."/>
            <person name="Celniker S.E."/>
        </authorList>
    </citation>
    <scope>NUCLEOTIDE SEQUENCE [LARGE SCALE GENOMIC DNA]</scope>
    <source>
        <strain evidence="9 10">BDGP4</strain>
    </source>
</reference>
<dbReference type="PANTHER" id="PTHR43124">
    <property type="entry name" value="PURINE EFFLUX PUMP PBUE"/>
    <property type="match status" value="1"/>
</dbReference>
<evidence type="ECO:0000256" key="6">
    <source>
        <dbReference type="ARBA" id="ARBA00023136"/>
    </source>
</evidence>
<comment type="subcellular location">
    <subcellularLocation>
        <location evidence="1">Cell membrane</location>
        <topology evidence="1">Multi-pass membrane protein</topology>
    </subcellularLocation>
</comment>
<gene>
    <name evidence="9" type="ORF">CKF48_06290</name>
</gene>
<dbReference type="CDD" id="cd17324">
    <property type="entry name" value="MFS_NepI_like"/>
    <property type="match status" value="1"/>
</dbReference>
<dbReference type="OrthoDB" id="2727100at2"/>
<sequence length="380" mass="41254">MDKRVYLLTIITFIVGLVELIIAGILPLIATDLGVSLGEVGMLISLFSLSFAISGPVLLSLTAKIERKRLFLFVLFVFFLSNLMIVVMDGYVSLLVGRVLSAMCAALLISLCLTIASQISGEKYRARAIGIVLMGVSASLVFGIPFGLWLGNEFSWRAPFLFISILTLIIMIVVYFALGPIEAKRGLPLKEQLKALKNRKIVLVQLTSILFFAGHMSLYAYLTPFLSETMSITGNSLSLIYLIIGIVAVCGSFLGGQITDRLGAKRSIIIVLSAFIVTIILIPYLQFSLALFICALLLWNLLSWSLQPAIQSYLVSAAPETSDIQQSLNNSGVHVGMAIGSTVGGIIIDQYHVEINPLIAGGFTCIALLIILAAFKQKRK</sequence>
<feature type="transmembrane region" description="Helical" evidence="7">
    <location>
        <begin position="234"/>
        <end position="256"/>
    </location>
</feature>
<feature type="transmembrane region" description="Helical" evidence="7">
    <location>
        <begin position="160"/>
        <end position="181"/>
    </location>
</feature>
<dbReference type="GO" id="GO:0022857">
    <property type="term" value="F:transmembrane transporter activity"/>
    <property type="evidence" value="ECO:0007669"/>
    <property type="project" value="InterPro"/>
</dbReference>
<accession>A0A248TFR0</accession>
<evidence type="ECO:0000256" key="3">
    <source>
        <dbReference type="ARBA" id="ARBA00022475"/>
    </source>
</evidence>
<keyword evidence="10" id="KW-1185">Reference proteome</keyword>
<dbReference type="GO" id="GO:0005886">
    <property type="term" value="C:plasma membrane"/>
    <property type="evidence" value="ECO:0007669"/>
    <property type="project" value="UniProtKB-SubCell"/>
</dbReference>
<feature type="domain" description="Major facilitator superfamily (MFS) profile" evidence="8">
    <location>
        <begin position="4"/>
        <end position="379"/>
    </location>
</feature>
<dbReference type="SUPFAM" id="SSF103473">
    <property type="entry name" value="MFS general substrate transporter"/>
    <property type="match status" value="1"/>
</dbReference>
<dbReference type="InterPro" id="IPR036259">
    <property type="entry name" value="MFS_trans_sf"/>
</dbReference>
<feature type="transmembrane region" description="Helical" evidence="7">
    <location>
        <begin position="358"/>
        <end position="375"/>
    </location>
</feature>
<dbReference type="Proteomes" id="UP000215137">
    <property type="component" value="Chromosome"/>
</dbReference>
<evidence type="ECO:0000259" key="8">
    <source>
        <dbReference type="PROSITE" id="PS50850"/>
    </source>
</evidence>
<evidence type="ECO:0000256" key="2">
    <source>
        <dbReference type="ARBA" id="ARBA00022448"/>
    </source>
</evidence>
<feature type="transmembrane region" description="Helical" evidence="7">
    <location>
        <begin position="201"/>
        <end position="222"/>
    </location>
</feature>
<keyword evidence="5 7" id="KW-1133">Transmembrane helix</keyword>
<keyword evidence="3" id="KW-1003">Cell membrane</keyword>
<dbReference type="AlphaFoldDB" id="A0A248TFR0"/>
<feature type="transmembrane region" description="Helical" evidence="7">
    <location>
        <begin position="268"/>
        <end position="299"/>
    </location>
</feature>
<dbReference type="InterPro" id="IPR020846">
    <property type="entry name" value="MFS_dom"/>
</dbReference>
<dbReference type="EMBL" id="CP022983">
    <property type="protein sequence ID" value="ASV66969.1"/>
    <property type="molecule type" value="Genomic_DNA"/>
</dbReference>
<feature type="transmembrane region" description="Helical" evidence="7">
    <location>
        <begin position="70"/>
        <end position="88"/>
    </location>
</feature>
<keyword evidence="6 7" id="KW-0472">Membrane</keyword>
<evidence type="ECO:0000256" key="4">
    <source>
        <dbReference type="ARBA" id="ARBA00022692"/>
    </source>
</evidence>